<dbReference type="AlphaFoldDB" id="A0A5A7P414"/>
<gene>
    <name evidence="4" type="ORF">STAS_03298</name>
</gene>
<evidence type="ECO:0000313" key="4">
    <source>
        <dbReference type="EMBL" id="GER27573.1"/>
    </source>
</evidence>
<keyword evidence="5" id="KW-1185">Reference proteome</keyword>
<keyword evidence="2" id="KW-0732">Signal</keyword>
<evidence type="ECO:0000313" key="5">
    <source>
        <dbReference type="Proteomes" id="UP000325081"/>
    </source>
</evidence>
<protein>
    <submittedName>
        <fullName evidence="4">UDP-glucose:glycoprotein glucosyltransferases</fullName>
    </submittedName>
</protein>
<dbReference type="Proteomes" id="UP000325081">
    <property type="component" value="Unassembled WGS sequence"/>
</dbReference>
<dbReference type="Pfam" id="PF24804">
    <property type="entry name" value="DUF7705"/>
    <property type="match status" value="2"/>
</dbReference>
<accession>A0A5A7P414</accession>
<feature type="signal peptide" evidence="2">
    <location>
        <begin position="1"/>
        <end position="27"/>
    </location>
</feature>
<feature type="chain" id="PRO_5022730113" evidence="2">
    <location>
        <begin position="28"/>
        <end position="1089"/>
    </location>
</feature>
<organism evidence="4 5">
    <name type="scientific">Striga asiatica</name>
    <name type="common">Asiatic witchweed</name>
    <name type="synonym">Buchnera asiatica</name>
    <dbReference type="NCBI Taxonomy" id="4170"/>
    <lineage>
        <taxon>Eukaryota</taxon>
        <taxon>Viridiplantae</taxon>
        <taxon>Streptophyta</taxon>
        <taxon>Embryophyta</taxon>
        <taxon>Tracheophyta</taxon>
        <taxon>Spermatophyta</taxon>
        <taxon>Magnoliopsida</taxon>
        <taxon>eudicotyledons</taxon>
        <taxon>Gunneridae</taxon>
        <taxon>Pentapetalae</taxon>
        <taxon>asterids</taxon>
        <taxon>lamiids</taxon>
        <taxon>Lamiales</taxon>
        <taxon>Orobanchaceae</taxon>
        <taxon>Buchnereae</taxon>
        <taxon>Striga</taxon>
    </lineage>
</organism>
<proteinExistence type="predicted"/>
<evidence type="ECO:0000256" key="1">
    <source>
        <dbReference type="SAM" id="MobiDB-lite"/>
    </source>
</evidence>
<feature type="region of interest" description="Disordered" evidence="1">
    <location>
        <begin position="663"/>
        <end position="698"/>
    </location>
</feature>
<feature type="domain" description="DUF7705" evidence="3">
    <location>
        <begin position="615"/>
        <end position="1083"/>
    </location>
</feature>
<keyword evidence="4" id="KW-0808">Transferase</keyword>
<sequence>MMGFLPRPLFFLVELAISLVVLDFGRGNLACLAQISRGNSYVSVVGDPGMKSPNARFGLEAWNFCNEVGVEAPKMGSPRMADCADLHCADDKVFVSILIEEFVYGSVFGGERKDHSSSSCSVLQKVRESDNRLKAGDEFPIGEYKSYMDPDKYAVEKELYLGSLCEVSDSDEPWYFWMLMLKNGNFDKRTTLCPENGQKVDKIVTNRTFPCFGEGCMNQPLVYHNQSRLILNGNKSGSSLVGGFYGTYDLDADLSSAGAGKDKSFFSATWHKNSTTNSWIVSQKVKTSSKYPWLMLYLRSDASTGFNGGYHYNGRGIMKKLPESPNFKVRLTLDIKQGGGQNSQFYLLDMGSCWKNNGDPCDGDVITDVTRYSEMIINPSTPSWCRPDNLVSCPPYHVSTKGQIILRNETSRFPYSAYHLYCAPGNAKYLEKPFDICDPYSNPQAQELVQILPHHEWAVHGYPEKKGDGWVGDSRTWELDTGALSSRLYFYQDPGTKPARRIWSSLNVGTEIYVSPAGATAEWTVSDFDVLVHKDAENGRLSDGFLVWGGHYNSNSWDEIYLTKSANTPLNVLFLSFSVVVMGFWSVVAITLVILDIGPGHGHLYCLAGKTGYLSILGDPGMRNSDSRFGFEAWNSCNEVGVEAPGMGSPRIADCADLHCSPHTDNSSSTCEVNQRVSDSDNRLKSGDTIPNDEFSSYTDPDKYAAQKELYLGSLCEASDSNASWSFWTIMLKNGNLDKNATFCPENGKKVKKTVTGINFPCFGPGCMNQPLVYSNGSKPVFDQNKNASLVGGFYGTYDLDVDSSAAEGNSNNRSFFAVTWSKNSSTNSWIVSHKLTISAKYPWLMLYLRSDASKGLNGGYHYNGTGIMKTLPESPNFKVRLTLDIKQGGGQSSQFYLLDMGSCWKNDGKPCDGDVLTDVTRYSEMIINPSTGSSCGPTNLAACPPYHNSTKGEIISRNDTARFPYSAYHYYCAPGNAKYLDKPTGTCDPFSNPQAQELVQLLPHSEWAVHGYPAEKGDGWVSGPRTWELDTGALSSRLYFYQDPGTPPAKRVWLSINVGTEMYMGPPGATAEWTVSDFDVLVPKSIEQ</sequence>
<name>A0A5A7P414_STRAF</name>
<evidence type="ECO:0000256" key="2">
    <source>
        <dbReference type="SAM" id="SignalP"/>
    </source>
</evidence>
<feature type="domain" description="DUF7705" evidence="3">
    <location>
        <begin position="42"/>
        <end position="532"/>
    </location>
</feature>
<reference evidence="5" key="1">
    <citation type="journal article" date="2019" name="Curr. Biol.">
        <title>Genome Sequence of Striga asiatica Provides Insight into the Evolution of Plant Parasitism.</title>
        <authorList>
            <person name="Yoshida S."/>
            <person name="Kim S."/>
            <person name="Wafula E.K."/>
            <person name="Tanskanen J."/>
            <person name="Kim Y.M."/>
            <person name="Honaas L."/>
            <person name="Yang Z."/>
            <person name="Spallek T."/>
            <person name="Conn C.E."/>
            <person name="Ichihashi Y."/>
            <person name="Cheong K."/>
            <person name="Cui S."/>
            <person name="Der J.P."/>
            <person name="Gundlach H."/>
            <person name="Jiao Y."/>
            <person name="Hori C."/>
            <person name="Ishida J.K."/>
            <person name="Kasahara H."/>
            <person name="Kiba T."/>
            <person name="Kim M.S."/>
            <person name="Koo N."/>
            <person name="Laohavisit A."/>
            <person name="Lee Y.H."/>
            <person name="Lumba S."/>
            <person name="McCourt P."/>
            <person name="Mortimer J.C."/>
            <person name="Mutuku J.M."/>
            <person name="Nomura T."/>
            <person name="Sasaki-Sekimoto Y."/>
            <person name="Seto Y."/>
            <person name="Wang Y."/>
            <person name="Wakatake T."/>
            <person name="Sakakibara H."/>
            <person name="Demura T."/>
            <person name="Yamaguchi S."/>
            <person name="Yoneyama K."/>
            <person name="Manabe R.I."/>
            <person name="Nelson D.C."/>
            <person name="Schulman A.H."/>
            <person name="Timko M.P."/>
            <person name="dePamphilis C.W."/>
            <person name="Choi D."/>
            <person name="Shirasu K."/>
        </authorList>
    </citation>
    <scope>NUCLEOTIDE SEQUENCE [LARGE SCALE GENOMIC DNA]</scope>
    <source>
        <strain evidence="5">cv. UVA1</strain>
    </source>
</reference>
<dbReference type="PANTHER" id="PTHR33916:SF1">
    <property type="entry name" value="EXPANSIN-LIKE EG45 DOMAIN-CONTAINING PROTEIN"/>
    <property type="match status" value="1"/>
</dbReference>
<dbReference type="PANTHER" id="PTHR33916">
    <property type="entry name" value="EXPANSIN-LIKE EG45 DOMAIN-CONTAINING PROTEIN"/>
    <property type="match status" value="1"/>
</dbReference>
<feature type="compositionally biased region" description="Polar residues" evidence="1">
    <location>
        <begin position="663"/>
        <end position="677"/>
    </location>
</feature>
<dbReference type="GO" id="GO:0016740">
    <property type="term" value="F:transferase activity"/>
    <property type="evidence" value="ECO:0007669"/>
    <property type="project" value="UniProtKB-KW"/>
</dbReference>
<evidence type="ECO:0000259" key="3">
    <source>
        <dbReference type="Pfam" id="PF24804"/>
    </source>
</evidence>
<comment type="caution">
    <text evidence="4">The sequence shown here is derived from an EMBL/GenBank/DDBJ whole genome shotgun (WGS) entry which is preliminary data.</text>
</comment>
<dbReference type="OrthoDB" id="1901892at2759"/>
<dbReference type="EMBL" id="BKCP01002002">
    <property type="protein sequence ID" value="GER27573.1"/>
    <property type="molecule type" value="Genomic_DNA"/>
</dbReference>
<dbReference type="InterPro" id="IPR056122">
    <property type="entry name" value="DUF7705"/>
</dbReference>